<proteinExistence type="predicted"/>
<accession>A0A0A9DPK8</accession>
<sequence length="48" mass="5553">MLKDLIYSPCRLLCMDTNKYHAYSRAEQDVRIDAESLDQKSSSAQVQM</sequence>
<name>A0A0A9DPK8_ARUDO</name>
<reference evidence="1" key="2">
    <citation type="journal article" date="2015" name="Data Brief">
        <title>Shoot transcriptome of the giant reed, Arundo donax.</title>
        <authorList>
            <person name="Barrero R.A."/>
            <person name="Guerrero F.D."/>
            <person name="Moolhuijzen P."/>
            <person name="Goolsby J.A."/>
            <person name="Tidwell J."/>
            <person name="Bellgard S.E."/>
            <person name="Bellgard M.I."/>
        </authorList>
    </citation>
    <scope>NUCLEOTIDE SEQUENCE</scope>
    <source>
        <tissue evidence="1">Shoot tissue taken approximately 20 cm above the soil surface</tissue>
    </source>
</reference>
<protein>
    <submittedName>
        <fullName evidence="1">Uncharacterized protein</fullName>
    </submittedName>
</protein>
<organism evidence="1">
    <name type="scientific">Arundo donax</name>
    <name type="common">Giant reed</name>
    <name type="synonym">Donax arundinaceus</name>
    <dbReference type="NCBI Taxonomy" id="35708"/>
    <lineage>
        <taxon>Eukaryota</taxon>
        <taxon>Viridiplantae</taxon>
        <taxon>Streptophyta</taxon>
        <taxon>Embryophyta</taxon>
        <taxon>Tracheophyta</taxon>
        <taxon>Spermatophyta</taxon>
        <taxon>Magnoliopsida</taxon>
        <taxon>Liliopsida</taxon>
        <taxon>Poales</taxon>
        <taxon>Poaceae</taxon>
        <taxon>PACMAD clade</taxon>
        <taxon>Arundinoideae</taxon>
        <taxon>Arundineae</taxon>
        <taxon>Arundo</taxon>
    </lineage>
</organism>
<evidence type="ECO:0000313" key="1">
    <source>
        <dbReference type="EMBL" id="JAD89746.1"/>
    </source>
</evidence>
<reference evidence="1" key="1">
    <citation type="submission" date="2014-09" db="EMBL/GenBank/DDBJ databases">
        <authorList>
            <person name="Magalhaes I.L.F."/>
            <person name="Oliveira U."/>
            <person name="Santos F.R."/>
            <person name="Vidigal T.H.D.A."/>
            <person name="Brescovit A.D."/>
            <person name="Santos A.J."/>
        </authorList>
    </citation>
    <scope>NUCLEOTIDE SEQUENCE</scope>
    <source>
        <tissue evidence="1">Shoot tissue taken approximately 20 cm above the soil surface</tissue>
    </source>
</reference>
<dbReference type="EMBL" id="GBRH01208149">
    <property type="protein sequence ID" value="JAD89746.1"/>
    <property type="molecule type" value="Transcribed_RNA"/>
</dbReference>
<dbReference type="AlphaFoldDB" id="A0A0A9DPK8"/>